<dbReference type="PANTHER" id="PTHR45833">
    <property type="entry name" value="METHIONINE SYNTHASE"/>
    <property type="match status" value="1"/>
</dbReference>
<gene>
    <name evidence="5" type="ORF">COW28_05865</name>
</gene>
<dbReference type="InterPro" id="IPR050554">
    <property type="entry name" value="Met_Synthase/Corrinoid"/>
</dbReference>
<evidence type="ECO:0000259" key="4">
    <source>
        <dbReference type="PROSITE" id="PS50972"/>
    </source>
</evidence>
<feature type="domain" description="Pterin-binding" evidence="4">
    <location>
        <begin position="1"/>
        <end position="256"/>
    </location>
</feature>
<keyword evidence="3" id="KW-0808">Transferase</keyword>
<dbReference type="GO" id="GO:0042558">
    <property type="term" value="P:pteridine-containing compound metabolic process"/>
    <property type="evidence" value="ECO:0007669"/>
    <property type="project" value="InterPro"/>
</dbReference>
<keyword evidence="2" id="KW-0489">Methyltransferase</keyword>
<sequence length="292" mass="32407">MILVGENINIVAKKIGLAIKNREAKPIQELALKEKEAGMDYLDVNLGPARKQGPELMEWLVKTVQEVVDLPLFLDTTNIEAIEAGLKVHQGKAIINSISCRPERVEALFPLVQKYNCGFVGLLLGTEGIPRDAAERGALAAELLARAAEKGIPNEDIWLDPIVLPISSQQDQVKGCTEFMQMFRELAPGCKSTCGLSNVSNGTPEELRDLLNRTYLMMLQKYGLTSAIVDAFDSELVRIARGEKENLKRIVWDAMDGKEPEINNLSAEEVNYLKTARVLLGFSLYSHSWLKL</sequence>
<accession>A0A2M7GXM8</accession>
<dbReference type="InterPro" id="IPR011005">
    <property type="entry name" value="Dihydropteroate_synth-like_sf"/>
</dbReference>
<evidence type="ECO:0000313" key="5">
    <source>
        <dbReference type="EMBL" id="PIW32526.1"/>
    </source>
</evidence>
<dbReference type="Proteomes" id="UP000230025">
    <property type="component" value="Unassembled WGS sequence"/>
</dbReference>
<dbReference type="PANTHER" id="PTHR45833:SF2">
    <property type="entry name" value="BIFUNCTIONAL HOMOCYSTEINE S-METHYLTRANSFERASE_5,10-METHYLENETETRAHYDROFOLATE REDUCTASE"/>
    <property type="match status" value="1"/>
</dbReference>
<comment type="caution">
    <text evidence="5">The sequence shown here is derived from an EMBL/GenBank/DDBJ whole genome shotgun (WGS) entry which is preliminary data.</text>
</comment>
<dbReference type="EMBL" id="PFFY01000268">
    <property type="protein sequence ID" value="PIW32526.1"/>
    <property type="molecule type" value="Genomic_DNA"/>
</dbReference>
<dbReference type="AlphaFoldDB" id="A0A2M7GXM8"/>
<dbReference type="Gene3D" id="3.20.20.20">
    <property type="entry name" value="Dihydropteroate synthase-like"/>
    <property type="match status" value="1"/>
</dbReference>
<evidence type="ECO:0000256" key="3">
    <source>
        <dbReference type="ARBA" id="ARBA00022679"/>
    </source>
</evidence>
<comment type="similarity">
    <text evidence="1">Belongs to the vitamin-B12 dependent methionine synthase family.</text>
</comment>
<evidence type="ECO:0000256" key="2">
    <source>
        <dbReference type="ARBA" id="ARBA00022603"/>
    </source>
</evidence>
<dbReference type="GO" id="GO:0005829">
    <property type="term" value="C:cytosol"/>
    <property type="evidence" value="ECO:0007669"/>
    <property type="project" value="TreeGrafter"/>
</dbReference>
<dbReference type="NCBIfam" id="NF005719">
    <property type="entry name" value="PRK07535.1"/>
    <property type="match status" value="1"/>
</dbReference>
<dbReference type="SUPFAM" id="SSF51717">
    <property type="entry name" value="Dihydropteroate synthetase-like"/>
    <property type="match status" value="1"/>
</dbReference>
<protein>
    <submittedName>
        <fullName evidence="5">Dihydropteroate synthase</fullName>
    </submittedName>
</protein>
<dbReference type="Pfam" id="PF00809">
    <property type="entry name" value="Pterin_bind"/>
    <property type="match status" value="1"/>
</dbReference>
<evidence type="ECO:0000256" key="1">
    <source>
        <dbReference type="ARBA" id="ARBA00010398"/>
    </source>
</evidence>
<name>A0A2M7GXM8_9BACT</name>
<dbReference type="GO" id="GO:0032259">
    <property type="term" value="P:methylation"/>
    <property type="evidence" value="ECO:0007669"/>
    <property type="project" value="UniProtKB-KW"/>
</dbReference>
<dbReference type="GO" id="GO:0008705">
    <property type="term" value="F:methionine synthase activity"/>
    <property type="evidence" value="ECO:0007669"/>
    <property type="project" value="TreeGrafter"/>
</dbReference>
<reference evidence="6" key="1">
    <citation type="submission" date="2017-09" db="EMBL/GenBank/DDBJ databases">
        <title>Depth-based differentiation of microbial function through sediment-hosted aquifers and enrichment of novel symbionts in the deep terrestrial subsurface.</title>
        <authorList>
            <person name="Probst A.J."/>
            <person name="Ladd B."/>
            <person name="Jarett J.K."/>
            <person name="Geller-Mcgrath D.E."/>
            <person name="Sieber C.M.K."/>
            <person name="Emerson J.B."/>
            <person name="Anantharaman K."/>
            <person name="Thomas B.C."/>
            <person name="Malmstrom R."/>
            <person name="Stieglmeier M."/>
            <person name="Klingl A."/>
            <person name="Woyke T."/>
            <person name="Ryan C.M."/>
            <person name="Banfield J.F."/>
        </authorList>
    </citation>
    <scope>NUCLEOTIDE SEQUENCE [LARGE SCALE GENOMIC DNA]</scope>
</reference>
<organism evidence="5 6">
    <name type="scientific">bacterium (Candidatus Ratteibacteria) CG15_BIG_FIL_POST_REV_8_21_14_020_41_12</name>
    <dbReference type="NCBI Taxonomy" id="2014291"/>
    <lineage>
        <taxon>Bacteria</taxon>
        <taxon>Candidatus Ratteibacteria</taxon>
    </lineage>
</organism>
<dbReference type="InterPro" id="IPR000489">
    <property type="entry name" value="Pterin-binding_dom"/>
</dbReference>
<evidence type="ECO:0000313" key="6">
    <source>
        <dbReference type="Proteomes" id="UP000230025"/>
    </source>
</evidence>
<dbReference type="PROSITE" id="PS50972">
    <property type="entry name" value="PTERIN_BINDING"/>
    <property type="match status" value="1"/>
</dbReference>
<proteinExistence type="inferred from homology"/>